<dbReference type="GO" id="GO:0052693">
    <property type="term" value="F:epoxyqueuosine reductase activity"/>
    <property type="evidence" value="ECO:0007669"/>
    <property type="project" value="UniProtKB-EC"/>
</dbReference>
<feature type="binding site" evidence="9">
    <location>
        <begin position="243"/>
        <end position="244"/>
    </location>
    <ligand>
        <name>cob(II)alamin</name>
        <dbReference type="ChEBI" id="CHEBI:16304"/>
    </ligand>
</feature>
<evidence type="ECO:0000256" key="8">
    <source>
        <dbReference type="ARBA" id="ARBA00023014"/>
    </source>
</evidence>
<feature type="binding site" evidence="9">
    <location>
        <position position="243"/>
    </location>
    <ligand>
        <name>[4Fe-4S] cluster</name>
        <dbReference type="ChEBI" id="CHEBI:49883"/>
        <label>2</label>
    </ligand>
</feature>
<evidence type="ECO:0000256" key="5">
    <source>
        <dbReference type="ARBA" id="ARBA00022785"/>
    </source>
</evidence>
<evidence type="ECO:0000256" key="2">
    <source>
        <dbReference type="ARBA" id="ARBA00022490"/>
    </source>
</evidence>
<feature type="binding site" evidence="9">
    <location>
        <position position="135"/>
    </location>
    <ligand>
        <name>cob(II)alamin</name>
        <dbReference type="ChEBI" id="CHEBI:16304"/>
    </ligand>
</feature>
<comment type="function">
    <text evidence="9">Catalyzes the conversion of epoxyqueuosine (oQ) to queuosine (Q), which is a hypermodified base found in the wobble positions of tRNA(Asp), tRNA(Asn), tRNA(His) and tRNA(Tyr).</text>
</comment>
<keyword evidence="3 9" id="KW-0819">tRNA processing</keyword>
<comment type="subcellular location">
    <subcellularLocation>
        <location evidence="9">Cytoplasm</location>
    </subcellularLocation>
</comment>
<dbReference type="InterPro" id="IPR004453">
    <property type="entry name" value="QueG"/>
</dbReference>
<dbReference type="RefSeq" id="WP_323304280.1">
    <property type="nucleotide sequence ID" value="NZ_JAYGHX010000001.1"/>
</dbReference>
<keyword evidence="5 9" id="KW-0671">Queuosine biosynthesis</keyword>
<dbReference type="SUPFAM" id="SSF46548">
    <property type="entry name" value="alpha-helical ferredoxin"/>
    <property type="match status" value="1"/>
</dbReference>
<feature type="binding site" evidence="9">
    <location>
        <position position="195"/>
    </location>
    <ligand>
        <name>[4Fe-4S] cluster</name>
        <dbReference type="ChEBI" id="CHEBI:49883"/>
        <label>1</label>
    </ligand>
</feature>
<keyword evidence="1 9" id="KW-0004">4Fe-4S</keyword>
<dbReference type="PANTHER" id="PTHR30002">
    <property type="entry name" value="EPOXYQUEUOSINE REDUCTASE"/>
    <property type="match status" value="1"/>
</dbReference>
<comment type="similarity">
    <text evidence="9">Belongs to the QueG family.</text>
</comment>
<dbReference type="PROSITE" id="PS00198">
    <property type="entry name" value="4FE4S_FER_1"/>
    <property type="match status" value="1"/>
</dbReference>
<reference evidence="11 12" key="1">
    <citation type="submission" date="2023-12" db="EMBL/GenBank/DDBJ databases">
        <title>Baltic Sea Cyanobacteria.</title>
        <authorList>
            <person name="Delbaje E."/>
            <person name="Fewer D.P."/>
            <person name="Shishido T.K."/>
        </authorList>
    </citation>
    <scope>NUCLEOTIDE SEQUENCE [LARGE SCALE GENOMIC DNA]</scope>
    <source>
        <strain evidence="11 12">UHCC 0139</strain>
    </source>
</reference>
<comment type="pathway">
    <text evidence="9">tRNA modification; tRNA-queuosine biosynthesis.</text>
</comment>
<feature type="binding site" evidence="9">
    <location>
        <position position="189"/>
    </location>
    <ligand>
        <name>[4Fe-4S] cluster</name>
        <dbReference type="ChEBI" id="CHEBI:49883"/>
        <label>1</label>
    </ligand>
</feature>
<proteinExistence type="inferred from homology"/>
<feature type="binding site" evidence="9">
    <location>
        <position position="159"/>
    </location>
    <ligand>
        <name>cob(II)alamin</name>
        <dbReference type="ChEBI" id="CHEBI:16304"/>
    </ligand>
</feature>
<evidence type="ECO:0000256" key="4">
    <source>
        <dbReference type="ARBA" id="ARBA00022723"/>
    </source>
</evidence>
<feature type="binding site" evidence="9">
    <location>
        <position position="250"/>
    </location>
    <ligand>
        <name>[4Fe-4S] cluster</name>
        <dbReference type="ChEBI" id="CHEBI:49883"/>
        <label>1</label>
    </ligand>
</feature>
<dbReference type="Gene3D" id="3.30.70.20">
    <property type="match status" value="1"/>
</dbReference>
<keyword evidence="9" id="KW-0846">Cobalamin</keyword>
<evidence type="ECO:0000313" key="12">
    <source>
        <dbReference type="Proteomes" id="UP001304461"/>
    </source>
</evidence>
<dbReference type="EMBL" id="JAYGHX010000001">
    <property type="protein sequence ID" value="MEA5390177.1"/>
    <property type="molecule type" value="Genomic_DNA"/>
</dbReference>
<dbReference type="InterPro" id="IPR017900">
    <property type="entry name" value="4Fe4S_Fe_S_CS"/>
</dbReference>
<comment type="caution">
    <text evidence="11">The sequence shown here is derived from an EMBL/GenBank/DDBJ whole genome shotgun (WGS) entry which is preliminary data.</text>
</comment>
<dbReference type="NCBIfam" id="TIGR00276">
    <property type="entry name" value="tRNA epoxyqueuosine(34) reductase QueG"/>
    <property type="match status" value="1"/>
</dbReference>
<keyword evidence="9" id="KW-0170">Cobalt</keyword>
<dbReference type="PROSITE" id="PS51379">
    <property type="entry name" value="4FE4S_FER_2"/>
    <property type="match status" value="1"/>
</dbReference>
<dbReference type="InterPro" id="IPR017896">
    <property type="entry name" value="4Fe4S_Fe-S-bd"/>
</dbReference>
<keyword evidence="12" id="KW-1185">Reference proteome</keyword>
<feature type="active site" description="Proton donor" evidence="9">
    <location>
        <position position="135"/>
    </location>
</feature>
<dbReference type="Pfam" id="PF13484">
    <property type="entry name" value="Fer4_16"/>
    <property type="match status" value="1"/>
</dbReference>
<dbReference type="PANTHER" id="PTHR30002:SF4">
    <property type="entry name" value="EPOXYQUEUOSINE REDUCTASE"/>
    <property type="match status" value="1"/>
</dbReference>
<feature type="binding site" evidence="9">
    <location>
        <position position="156"/>
    </location>
    <ligand>
        <name>cob(II)alamin</name>
        <dbReference type="ChEBI" id="CHEBI:16304"/>
    </ligand>
</feature>
<dbReference type="EC" id="1.17.99.6" evidence="9"/>
<comment type="catalytic activity">
    <reaction evidence="9">
        <text>epoxyqueuosine(34) in tRNA + AH2 = queuosine(34) in tRNA + A + H2O</text>
        <dbReference type="Rhea" id="RHEA:32159"/>
        <dbReference type="Rhea" id="RHEA-COMP:18571"/>
        <dbReference type="Rhea" id="RHEA-COMP:18582"/>
        <dbReference type="ChEBI" id="CHEBI:13193"/>
        <dbReference type="ChEBI" id="CHEBI:15377"/>
        <dbReference type="ChEBI" id="CHEBI:17499"/>
        <dbReference type="ChEBI" id="CHEBI:194431"/>
        <dbReference type="ChEBI" id="CHEBI:194443"/>
        <dbReference type="EC" id="1.17.99.6"/>
    </reaction>
</comment>
<protein>
    <recommendedName>
        <fullName evidence="9">Epoxyqueuosine reductase</fullName>
        <ecNumber evidence="9">1.17.99.6</ecNumber>
    </recommendedName>
    <alternativeName>
        <fullName evidence="9">Queuosine biosynthesis protein QueG</fullName>
    </alternativeName>
</protein>
<evidence type="ECO:0000259" key="10">
    <source>
        <dbReference type="PROSITE" id="PS51379"/>
    </source>
</evidence>
<feature type="binding site" evidence="9">
    <location>
        <position position="64"/>
    </location>
    <ligand>
        <name>cob(II)alamin</name>
        <dbReference type="ChEBI" id="CHEBI:16304"/>
    </ligand>
</feature>
<dbReference type="Pfam" id="PF08331">
    <property type="entry name" value="QueG_DUF1730"/>
    <property type="match status" value="1"/>
</dbReference>
<feature type="binding site" evidence="9">
    <location>
        <position position="170"/>
    </location>
    <ligand>
        <name>cob(II)alamin</name>
        <dbReference type="ChEBI" id="CHEBI:16304"/>
    </ligand>
</feature>
<evidence type="ECO:0000256" key="9">
    <source>
        <dbReference type="HAMAP-Rule" id="MF_00916"/>
    </source>
</evidence>
<keyword evidence="8 9" id="KW-0411">Iron-sulfur</keyword>
<keyword evidence="2 9" id="KW-0963">Cytoplasm</keyword>
<dbReference type="Proteomes" id="UP001304461">
    <property type="component" value="Unassembled WGS sequence"/>
</dbReference>
<feature type="binding site" evidence="9">
    <location>
        <position position="215"/>
    </location>
    <ligand>
        <name>[4Fe-4S] cluster</name>
        <dbReference type="ChEBI" id="CHEBI:49883"/>
        <label>2</label>
    </ligand>
</feature>
<gene>
    <name evidence="9 11" type="primary">queG</name>
    <name evidence="11" type="ORF">VB738_02770</name>
</gene>
<name>A0ABU5RQZ5_9CYAN</name>
<feature type="binding site" evidence="9">
    <location>
        <position position="199"/>
    </location>
    <ligand>
        <name>[4Fe-4S] cluster</name>
        <dbReference type="ChEBI" id="CHEBI:49883"/>
        <label>2</label>
    </ligand>
</feature>
<sequence>MSTPSSLSALAAALRARAEGLGFAPVGLAAVPGSARLPLRTAALERWLEAGHQAGMGWMEDPRRHRIEALLPEVRSVLAVGWNYHVARERAPGSLRVARYGWGRDYHRVIDGRLRQLGRWLEEVAPGTTWRACVDSAPLLDKAWAEEAGLGWIGKNGNLIHRQRGSWMLLGHLLTSLDLPPDRPAEPLCGACTACIDACPTGALDEPFVVDARRCIAYHTIENRDAALPAAIAGRLQGWVAGCDICQEVCPWNRRPLPVATDNDVQPRPWLLDLGGAEALGWSDGDWDERLRASALRRIRPAMWRRNIRAALAGGWGQRGTAP</sequence>
<keyword evidence="4 9" id="KW-0479">Metal-binding</keyword>
<dbReference type="HAMAP" id="MF_00916">
    <property type="entry name" value="QueG"/>
    <property type="match status" value="1"/>
</dbReference>
<evidence type="ECO:0000313" key="11">
    <source>
        <dbReference type="EMBL" id="MEA5390177.1"/>
    </source>
</evidence>
<evidence type="ECO:0000256" key="3">
    <source>
        <dbReference type="ARBA" id="ARBA00022694"/>
    </source>
</evidence>
<comment type="cofactor">
    <cofactor evidence="9">
        <name>[4Fe-4S] cluster</name>
        <dbReference type="ChEBI" id="CHEBI:49883"/>
    </cofactor>
    <text evidence="9">Binds 2 [4Fe-4S] clusters per monomer.</text>
</comment>
<comment type="cofactor">
    <cofactor evidence="9">
        <name>cob(II)alamin</name>
        <dbReference type="ChEBI" id="CHEBI:16304"/>
    </cofactor>
</comment>
<accession>A0ABU5RQZ5</accession>
<dbReference type="InterPro" id="IPR013542">
    <property type="entry name" value="QueG_DUF1730"/>
</dbReference>
<feature type="binding site" evidence="9">
    <location>
        <position position="192"/>
    </location>
    <ligand>
        <name>[4Fe-4S] cluster</name>
        <dbReference type="ChEBI" id="CHEBI:49883"/>
        <label>1</label>
    </ligand>
</feature>
<comment type="subunit">
    <text evidence="9">Monomer.</text>
</comment>
<evidence type="ECO:0000256" key="6">
    <source>
        <dbReference type="ARBA" id="ARBA00023002"/>
    </source>
</evidence>
<keyword evidence="7 9" id="KW-0408">Iron</keyword>
<feature type="binding site" evidence="9">
    <location>
        <position position="246"/>
    </location>
    <ligand>
        <name>[4Fe-4S] cluster</name>
        <dbReference type="ChEBI" id="CHEBI:49883"/>
        <label>2</label>
    </ligand>
</feature>
<organism evidence="11 12">
    <name type="scientific">Cyanobium gracile UHCC 0139</name>
    <dbReference type="NCBI Taxonomy" id="3110308"/>
    <lineage>
        <taxon>Bacteria</taxon>
        <taxon>Bacillati</taxon>
        <taxon>Cyanobacteriota</taxon>
        <taxon>Cyanophyceae</taxon>
        <taxon>Synechococcales</taxon>
        <taxon>Prochlorococcaceae</taxon>
        <taxon>Cyanobium</taxon>
    </lineage>
</organism>
<keyword evidence="6 9" id="KW-0560">Oxidoreductase</keyword>
<feature type="domain" description="4Fe-4S ferredoxin-type" evidence="10">
    <location>
        <begin position="179"/>
        <end position="209"/>
    </location>
</feature>
<evidence type="ECO:0000256" key="1">
    <source>
        <dbReference type="ARBA" id="ARBA00022485"/>
    </source>
</evidence>
<evidence type="ECO:0000256" key="7">
    <source>
        <dbReference type="ARBA" id="ARBA00023004"/>
    </source>
</evidence>
<comment type="caution">
    <text evidence="9">Lacks conserved residue(s) required for the propagation of feature annotation.</text>
</comment>